<dbReference type="Proteomes" id="UP000726170">
    <property type="component" value="Unassembled WGS sequence"/>
</dbReference>
<protein>
    <submittedName>
        <fullName evidence="2">Uncharacterized protein</fullName>
    </submittedName>
</protein>
<proteinExistence type="predicted"/>
<organism evidence="2 3">
    <name type="scientific">Clostridium mobile</name>
    <dbReference type="NCBI Taxonomy" id="2841512"/>
    <lineage>
        <taxon>Bacteria</taxon>
        <taxon>Bacillati</taxon>
        <taxon>Bacillota</taxon>
        <taxon>Clostridia</taxon>
        <taxon>Eubacteriales</taxon>
        <taxon>Clostridiaceae</taxon>
        <taxon>Clostridium</taxon>
    </lineage>
</organism>
<gene>
    <name evidence="2" type="ORF">KQI86_16540</name>
</gene>
<keyword evidence="3" id="KW-1185">Reference proteome</keyword>
<evidence type="ECO:0000313" key="3">
    <source>
        <dbReference type="Proteomes" id="UP000726170"/>
    </source>
</evidence>
<reference evidence="2 3" key="1">
    <citation type="submission" date="2021-06" db="EMBL/GenBank/DDBJ databases">
        <authorList>
            <person name="Sun Q."/>
            <person name="Li D."/>
        </authorList>
    </citation>
    <scope>NUCLEOTIDE SEQUENCE [LARGE SCALE GENOMIC DNA]</scope>
    <source>
        <strain evidence="2 3">MSJ-11</strain>
    </source>
</reference>
<feature type="region of interest" description="Disordered" evidence="1">
    <location>
        <begin position="1"/>
        <end position="47"/>
    </location>
</feature>
<sequence length="47" mass="5265">MSKKKTIKTINQAAEAASNDSRYSKHGYMNRGNSSKEFADQGTRNKN</sequence>
<evidence type="ECO:0000313" key="2">
    <source>
        <dbReference type="EMBL" id="MBU5485931.1"/>
    </source>
</evidence>
<accession>A0ABS6EL45</accession>
<feature type="compositionally biased region" description="Polar residues" evidence="1">
    <location>
        <begin position="31"/>
        <end position="47"/>
    </location>
</feature>
<comment type="caution">
    <text evidence="2">The sequence shown here is derived from an EMBL/GenBank/DDBJ whole genome shotgun (WGS) entry which is preliminary data.</text>
</comment>
<dbReference type="RefSeq" id="WP_216440530.1">
    <property type="nucleotide sequence ID" value="NZ_JAHLQF010000004.1"/>
</dbReference>
<evidence type="ECO:0000256" key="1">
    <source>
        <dbReference type="SAM" id="MobiDB-lite"/>
    </source>
</evidence>
<dbReference type="EMBL" id="JAHLQF010000004">
    <property type="protein sequence ID" value="MBU5485931.1"/>
    <property type="molecule type" value="Genomic_DNA"/>
</dbReference>
<name>A0ABS6EL45_9CLOT</name>